<evidence type="ECO:0000313" key="4">
    <source>
        <dbReference type="Proteomes" id="UP000634011"/>
    </source>
</evidence>
<accession>A0A923HMP6</accession>
<evidence type="ECO:0000256" key="2">
    <source>
        <dbReference type="SAM" id="Phobius"/>
    </source>
</evidence>
<keyword evidence="2" id="KW-0812">Transmembrane</keyword>
<evidence type="ECO:0000256" key="1">
    <source>
        <dbReference type="SAM" id="Coils"/>
    </source>
</evidence>
<comment type="caution">
    <text evidence="3">The sequence shown here is derived from an EMBL/GenBank/DDBJ whole genome shotgun (WGS) entry which is preliminary data.</text>
</comment>
<name>A0A923HMP6_9BURK</name>
<dbReference type="Pfam" id="PF20567">
    <property type="entry name" value="DUF6776"/>
    <property type="match status" value="1"/>
</dbReference>
<reference evidence="3" key="1">
    <citation type="submission" date="2020-08" db="EMBL/GenBank/DDBJ databases">
        <title>Novel species isolated from subtropical streams in China.</title>
        <authorList>
            <person name="Lu H."/>
        </authorList>
    </citation>
    <scope>NUCLEOTIDE SEQUENCE</scope>
    <source>
        <strain evidence="3">KACC 12607</strain>
    </source>
</reference>
<dbReference type="AlphaFoldDB" id="A0A923HMP6"/>
<feature type="transmembrane region" description="Helical" evidence="2">
    <location>
        <begin position="21"/>
        <end position="46"/>
    </location>
</feature>
<gene>
    <name evidence="3" type="ORF">H8K32_05040</name>
</gene>
<keyword evidence="4" id="KW-1185">Reference proteome</keyword>
<dbReference type="Proteomes" id="UP000634011">
    <property type="component" value="Unassembled WGS sequence"/>
</dbReference>
<organism evidence="3 4">
    <name type="scientific">Undibacterium jejuense</name>
    <dbReference type="NCBI Taxonomy" id="1344949"/>
    <lineage>
        <taxon>Bacteria</taxon>
        <taxon>Pseudomonadati</taxon>
        <taxon>Pseudomonadota</taxon>
        <taxon>Betaproteobacteria</taxon>
        <taxon>Burkholderiales</taxon>
        <taxon>Oxalobacteraceae</taxon>
        <taxon>Undibacterium</taxon>
    </lineage>
</organism>
<protein>
    <submittedName>
        <fullName evidence="3">Uncharacterized protein</fullName>
    </submittedName>
</protein>
<keyword evidence="2" id="KW-0472">Membrane</keyword>
<keyword evidence="2" id="KW-1133">Transmembrane helix</keyword>
<sequence>MGKSRFSQRRYLAPKMTITHAWPWYVKAGIAVLVLALVAVLAWWTYDLGRSFAFGPRINRDQVQDLQTKLEQLTSERDKLQLEANTIESKLNIDHSMQKQLADQVKTLTTENQKLKDDLAFFEGLMPSGTGMDGITVQNLKVELQAPGQLRYRALVMQGVKSTKDFEGELQFFVSLVQAGKPVTMQFPDVKSGDAGKLKLSFKHYQRLEGVITLPDGATAKNVQVKVLDRGVIRAQQAVNL</sequence>
<feature type="coiled-coil region" evidence="1">
    <location>
        <begin position="63"/>
        <end position="118"/>
    </location>
</feature>
<dbReference type="EMBL" id="JACOFV010000003">
    <property type="protein sequence ID" value="MBC3861458.1"/>
    <property type="molecule type" value="Genomic_DNA"/>
</dbReference>
<evidence type="ECO:0000313" key="3">
    <source>
        <dbReference type="EMBL" id="MBC3861458.1"/>
    </source>
</evidence>
<dbReference type="InterPro" id="IPR046703">
    <property type="entry name" value="DUF6776"/>
</dbReference>
<proteinExistence type="predicted"/>
<keyword evidence="1" id="KW-0175">Coiled coil</keyword>